<feature type="compositionally biased region" description="Low complexity" evidence="2">
    <location>
        <begin position="398"/>
        <end position="410"/>
    </location>
</feature>
<feature type="region of interest" description="Disordered" evidence="2">
    <location>
        <begin position="1"/>
        <end position="149"/>
    </location>
</feature>
<dbReference type="KEGG" id="mlr:MELLADRAFT_91798"/>
<dbReference type="EMBL" id="GL883134">
    <property type="protein sequence ID" value="EGG01960.1"/>
    <property type="molecule type" value="Genomic_DNA"/>
</dbReference>
<feature type="compositionally biased region" description="Basic and acidic residues" evidence="2">
    <location>
        <begin position="51"/>
        <end position="71"/>
    </location>
</feature>
<dbReference type="VEuPathDB" id="FungiDB:MELLADRAFT_91798"/>
<feature type="compositionally biased region" description="Polar residues" evidence="2">
    <location>
        <begin position="134"/>
        <end position="149"/>
    </location>
</feature>
<dbReference type="Proteomes" id="UP000001072">
    <property type="component" value="Unassembled WGS sequence"/>
</dbReference>
<protein>
    <submittedName>
        <fullName evidence="3">Uncharacterized protein</fullName>
    </submittedName>
</protein>
<dbReference type="AlphaFoldDB" id="F4S0C7"/>
<name>F4S0C7_MELLP</name>
<gene>
    <name evidence="3" type="ORF">MELLADRAFT_91798</name>
</gene>
<feature type="coiled-coil region" evidence="1">
    <location>
        <begin position="573"/>
        <end position="681"/>
    </location>
</feature>
<dbReference type="RefSeq" id="XP_007414794.1">
    <property type="nucleotide sequence ID" value="XM_007414732.1"/>
</dbReference>
<dbReference type="InParanoid" id="F4S0C7"/>
<evidence type="ECO:0000313" key="4">
    <source>
        <dbReference type="Proteomes" id="UP000001072"/>
    </source>
</evidence>
<feature type="region of interest" description="Disordered" evidence="2">
    <location>
        <begin position="760"/>
        <end position="780"/>
    </location>
</feature>
<feature type="compositionally biased region" description="Polar residues" evidence="2">
    <location>
        <begin position="385"/>
        <end position="397"/>
    </location>
</feature>
<reference evidence="4" key="1">
    <citation type="journal article" date="2011" name="Proc. Natl. Acad. Sci. U.S.A.">
        <title>Obligate biotrophy features unraveled by the genomic analysis of rust fungi.</title>
        <authorList>
            <person name="Duplessis S."/>
            <person name="Cuomo C.A."/>
            <person name="Lin Y.-C."/>
            <person name="Aerts A."/>
            <person name="Tisserant E."/>
            <person name="Veneault-Fourrey C."/>
            <person name="Joly D.L."/>
            <person name="Hacquard S."/>
            <person name="Amselem J."/>
            <person name="Cantarel B.L."/>
            <person name="Chiu R."/>
            <person name="Coutinho P.M."/>
            <person name="Feau N."/>
            <person name="Field M."/>
            <person name="Frey P."/>
            <person name="Gelhaye E."/>
            <person name="Goldberg J."/>
            <person name="Grabherr M.G."/>
            <person name="Kodira C.D."/>
            <person name="Kohler A."/>
            <person name="Kuees U."/>
            <person name="Lindquist E.A."/>
            <person name="Lucas S.M."/>
            <person name="Mago R."/>
            <person name="Mauceli E."/>
            <person name="Morin E."/>
            <person name="Murat C."/>
            <person name="Pangilinan J.L."/>
            <person name="Park R."/>
            <person name="Pearson M."/>
            <person name="Quesneville H."/>
            <person name="Rouhier N."/>
            <person name="Sakthikumar S."/>
            <person name="Salamov A.A."/>
            <person name="Schmutz J."/>
            <person name="Selles B."/>
            <person name="Shapiro H."/>
            <person name="Tanguay P."/>
            <person name="Tuskan G.A."/>
            <person name="Henrissat B."/>
            <person name="Van de Peer Y."/>
            <person name="Rouze P."/>
            <person name="Ellis J.G."/>
            <person name="Dodds P.N."/>
            <person name="Schein J.E."/>
            <person name="Zhong S."/>
            <person name="Hamelin R.C."/>
            <person name="Grigoriev I.V."/>
            <person name="Szabo L.J."/>
            <person name="Martin F."/>
        </authorList>
    </citation>
    <scope>NUCLEOTIDE SEQUENCE [LARGE SCALE GENOMIC DNA]</scope>
    <source>
        <strain evidence="4">98AG31 / pathotype 3-4-7</strain>
    </source>
</reference>
<feature type="compositionally biased region" description="Basic and acidic residues" evidence="2">
    <location>
        <begin position="275"/>
        <end position="290"/>
    </location>
</feature>
<evidence type="ECO:0000256" key="1">
    <source>
        <dbReference type="SAM" id="Coils"/>
    </source>
</evidence>
<dbReference type="OrthoDB" id="432685at2759"/>
<feature type="region of interest" description="Disordered" evidence="2">
    <location>
        <begin position="842"/>
        <end position="861"/>
    </location>
</feature>
<feature type="compositionally biased region" description="Low complexity" evidence="2">
    <location>
        <begin position="320"/>
        <end position="331"/>
    </location>
</feature>
<dbReference type="GeneID" id="18936022"/>
<keyword evidence="1" id="KW-0175">Coiled coil</keyword>
<feature type="region of interest" description="Disordered" evidence="2">
    <location>
        <begin position="263"/>
        <end position="351"/>
    </location>
</feature>
<dbReference type="eggNOG" id="ENOG502S07A">
    <property type="taxonomic scope" value="Eukaryota"/>
</dbReference>
<proteinExistence type="predicted"/>
<feature type="compositionally biased region" description="Polar residues" evidence="2">
    <location>
        <begin position="456"/>
        <end position="478"/>
    </location>
</feature>
<dbReference type="HOGENOM" id="CLU_279516_0_0_1"/>
<organism evidence="4">
    <name type="scientific">Melampsora larici-populina (strain 98AG31 / pathotype 3-4-7)</name>
    <name type="common">Poplar leaf rust fungus</name>
    <dbReference type="NCBI Taxonomy" id="747676"/>
    <lineage>
        <taxon>Eukaryota</taxon>
        <taxon>Fungi</taxon>
        <taxon>Dikarya</taxon>
        <taxon>Basidiomycota</taxon>
        <taxon>Pucciniomycotina</taxon>
        <taxon>Pucciniomycetes</taxon>
        <taxon>Pucciniales</taxon>
        <taxon>Melampsoraceae</taxon>
        <taxon>Melampsora</taxon>
    </lineage>
</organism>
<evidence type="ECO:0000313" key="3">
    <source>
        <dbReference type="EMBL" id="EGG01960.1"/>
    </source>
</evidence>
<feature type="region of interest" description="Disordered" evidence="2">
    <location>
        <begin position="376"/>
        <end position="495"/>
    </location>
</feature>
<feature type="compositionally biased region" description="Polar residues" evidence="2">
    <location>
        <begin position="116"/>
        <end position="127"/>
    </location>
</feature>
<feature type="compositionally biased region" description="Acidic residues" evidence="2">
    <location>
        <begin position="26"/>
        <end position="36"/>
    </location>
</feature>
<keyword evidence="4" id="KW-1185">Reference proteome</keyword>
<accession>F4S0C7</accession>
<evidence type="ECO:0000256" key="2">
    <source>
        <dbReference type="SAM" id="MobiDB-lite"/>
    </source>
</evidence>
<feature type="compositionally biased region" description="Polar residues" evidence="2">
    <location>
        <begin position="852"/>
        <end position="861"/>
    </location>
</feature>
<sequence length="1127" mass="125342">MSSGLPPSEDVEHESKLTKKSSQDLVETEDPVDELGEASSQGTEVQVDNTGEEKSNDDSDAQPEVKDHEEAIVDPSSLLDNETDPDLILASSQTSKSDEVTSDMSHNLSEDRQVDDSVNQDQASSLLQDGLPDSTASQPTPVESPNNMTQSAFSSISTLDNEVLEGSESVHSDTSTDLPDLTKSELTRALAAFGYGKDGKTGEQLTALKHLPQILSNFQNSRDTVYLSDAALSEIEQYASMNPEAMIGDEFVMPLLVATKKSNRNHHPQASTSHAKQDESSGGSEDERVEQVPQRSSPRIRTADSPPSSDGERAAEYFGSYSPSHSPTTSSFMFPNDRSTGPLSRTHLRNDSRNMAMEGENSFDSINETTLHASEIKEDHDRSPSSEGTAFQSSNVDPSSPKAFKSAAAFRLEHTKGSSSPLPNEAWRGRPVPPSRRRKGPGGDNRRGSAVFLGDTPQNNDDLDESSLNQEIDTTSYNPHLMSPTLTASSPSPPRLNANNISNVIFQNRQKGLYNDRDSNDFLDADDDQNAARTNLMRRLRPDSRVYTRVFDSDVDGYTTSGGHDFDSMREDYPKLIRECHDLRSKVKELEGKMSEMEKIHENELLELMNKMDEIQEDLTARKKGEKELRALESKHRLQLSAADEEVSKLVKELENNQANYQKIKLKYEECLSELDKQRSQLRSRDEEMRYATQSIQNFESDHRKWDLERKFMEERIQKMILERNAMQHATTILEEQKQANIELKSTIDRLKHELDEQRTINSSSSVLGSRPNSLAGTVGQSFGDELKKAMESGEYDQDDEGSDTTEDGRDIMKIVDGLSDNGRESGDEVYEEIRIKRIKRRTLKPSDATPGGSNDESQTLTFEEEVELADANVDTSDLISSNSIQTQTDPIPEPPPVYRPKMEEMQIQTESNLEETSEPEITDETSKEAIEKILARTDSADLRDIFANLQQSGALDFLSPSATVIHSDSPSESSGTPLLPLSNSPKTGYFQRFRFGSSGTSFPNSIVNIIAPNISSTQATKPEFNLMNLDFKMYSTAFGVFLSGWLLGNVFFPSFSTPQDVIIHIFQGSESGVGNNLWLKYNMMAGGREGWIVTQANSQFGMIQRFVSFGLKLAWDSIQVSKRIPT</sequence>
<feature type="compositionally biased region" description="Polar residues" evidence="2">
    <location>
        <begin position="38"/>
        <end position="49"/>
    </location>
</feature>